<dbReference type="EMBL" id="BLYV01000131">
    <property type="protein sequence ID" value="GFP12751.1"/>
    <property type="molecule type" value="Genomic_DNA"/>
</dbReference>
<dbReference type="Proteomes" id="UP000234562">
    <property type="component" value="Chromosome"/>
</dbReference>
<dbReference type="Proteomes" id="UP000267794">
    <property type="component" value="Chromosome"/>
</dbReference>
<evidence type="ECO:0000256" key="1">
    <source>
        <dbReference type="SAM" id="Phobius"/>
    </source>
</evidence>
<reference evidence="5" key="1">
    <citation type="submission" date="2016-05" db="EMBL/GenBank/DDBJ databases">
        <title>Genome sequence of Lactobacillus helveticus FAM8105.</title>
        <authorList>
            <person name="Ahrens C."/>
            <person name="Schmid M."/>
        </authorList>
    </citation>
    <scope>NUCLEOTIDE SEQUENCE [LARGE SCALE GENOMIC DNA]</scope>
    <source>
        <strain evidence="5">FAM8105</strain>
    </source>
</reference>
<feature type="transmembrane region" description="Helical" evidence="1">
    <location>
        <begin position="6"/>
        <end position="26"/>
    </location>
</feature>
<dbReference type="Proteomes" id="UP000630086">
    <property type="component" value="Unassembled WGS sequence"/>
</dbReference>
<dbReference type="EMBL" id="CP015496">
    <property type="protein sequence ID" value="AUI75270.1"/>
    <property type="molecule type" value="Genomic_DNA"/>
</dbReference>
<evidence type="ECO:0000313" key="7">
    <source>
        <dbReference type="Proteomes" id="UP000630086"/>
    </source>
</evidence>
<keyword evidence="1" id="KW-0472">Membrane</keyword>
<evidence type="ECO:0000313" key="3">
    <source>
        <dbReference type="EMBL" id="AYE62122.1"/>
    </source>
</evidence>
<keyword evidence="1" id="KW-1133">Transmembrane helix</keyword>
<sequence>MNSSLIFLSTTALFIIIGSFCLVFGLDKAKPAKLRRRLLYSALICVFVVWGLITYIMLNPLG</sequence>
<dbReference type="RefSeq" id="WP_023192258.1">
    <property type="nucleotide sequence ID" value="NZ_AP023028.1"/>
</dbReference>
<reference evidence="2" key="3">
    <citation type="journal article" date="2018" name="Front. Microbiol.">
        <title>Comparative Genomics of Completely Sequenced Lactobacillus helveticus Genomes Provides Insights into Strain-Specific Genes and Resolves Metagenomics Data Down to the Strain Level.</title>
        <authorList>
            <person name="Schmid M."/>
            <person name="Muri J."/>
            <person name="Melidis D."/>
            <person name="Varadarajan A.R."/>
            <person name="Somerville V."/>
            <person name="Wicki A."/>
            <person name="Moser A."/>
            <person name="Bourqui M."/>
            <person name="Wenzel C."/>
            <person name="Eugster-Meier E."/>
            <person name="Frey J.E."/>
            <person name="Irmler S."/>
            <person name="Ahrens C.H."/>
        </authorList>
    </citation>
    <scope>NUCLEOTIDE SEQUENCE</scope>
    <source>
        <strain evidence="2">FAM8105</strain>
    </source>
</reference>
<proteinExistence type="predicted"/>
<keyword evidence="1" id="KW-0812">Transmembrane</keyword>
<evidence type="ECO:0000313" key="5">
    <source>
        <dbReference type="Proteomes" id="UP000234562"/>
    </source>
</evidence>
<reference evidence="4" key="4">
    <citation type="submission" date="2020-07" db="EMBL/GenBank/DDBJ databases">
        <title>Draft genome sequence of Lactobacillus helveticus strain JCM 1062.</title>
        <authorList>
            <person name="Endo A."/>
            <person name="Maeno S."/>
            <person name="Kido Y."/>
        </authorList>
    </citation>
    <scope>NUCLEOTIDE SEQUENCE</scope>
    <source>
        <strain evidence="4">JCM 1062</strain>
    </source>
</reference>
<evidence type="ECO:0000313" key="2">
    <source>
        <dbReference type="EMBL" id="AUI75270.1"/>
    </source>
</evidence>
<feature type="transmembrane region" description="Helical" evidence="1">
    <location>
        <begin position="38"/>
        <end position="58"/>
    </location>
</feature>
<name>A0A0D5MKR9_LACHE</name>
<accession>A0A0D5MKR9</accession>
<protein>
    <submittedName>
        <fullName evidence="4">Uncharacterized protein</fullName>
    </submittedName>
</protein>
<dbReference type="EMBL" id="CP017982">
    <property type="protein sequence ID" value="AYE62122.1"/>
    <property type="molecule type" value="Genomic_DNA"/>
</dbReference>
<evidence type="ECO:0000313" key="4">
    <source>
        <dbReference type="EMBL" id="GFP12751.1"/>
    </source>
</evidence>
<dbReference type="KEGG" id="lhd:HUO_08935"/>
<evidence type="ECO:0000313" key="6">
    <source>
        <dbReference type="Proteomes" id="UP000267794"/>
    </source>
</evidence>
<reference evidence="3 6" key="2">
    <citation type="submission" date="2016-10" db="EMBL/GenBank/DDBJ databases">
        <title>Complete genomic sequencing of Lactobacillus helveticus LH99 and comparative genome analysis.</title>
        <authorList>
            <person name="Li N."/>
            <person name="You C."/>
            <person name="Liu Z."/>
        </authorList>
    </citation>
    <scope>NUCLEOTIDE SEQUENCE [LARGE SCALE GENOMIC DNA]</scope>
    <source>
        <strain evidence="3 6">LH99</strain>
    </source>
</reference>
<gene>
    <name evidence="3" type="ORF">BC335_1721</name>
    <name evidence="2" type="ORF">Lh8105_08325</name>
    <name evidence="4" type="ORF">LHEJCM1062_06230</name>
</gene>
<organism evidence="4 7">
    <name type="scientific">Lactobacillus helveticus</name>
    <name type="common">Lactobacillus suntoryeus</name>
    <dbReference type="NCBI Taxonomy" id="1587"/>
    <lineage>
        <taxon>Bacteria</taxon>
        <taxon>Bacillati</taxon>
        <taxon>Bacillota</taxon>
        <taxon>Bacilli</taxon>
        <taxon>Lactobacillales</taxon>
        <taxon>Lactobacillaceae</taxon>
        <taxon>Lactobacillus</taxon>
    </lineage>
</organism>
<dbReference type="AlphaFoldDB" id="A0A0D5MKR9"/>